<evidence type="ECO:0000256" key="1">
    <source>
        <dbReference type="ARBA" id="ARBA00023015"/>
    </source>
</evidence>
<dbReference type="Pfam" id="PF00392">
    <property type="entry name" value="GntR"/>
    <property type="match status" value="1"/>
</dbReference>
<dbReference type="PANTHER" id="PTHR43537">
    <property type="entry name" value="TRANSCRIPTIONAL REGULATOR, GNTR FAMILY"/>
    <property type="match status" value="1"/>
</dbReference>
<dbReference type="SUPFAM" id="SSF46785">
    <property type="entry name" value="Winged helix' DNA-binding domain"/>
    <property type="match status" value="1"/>
</dbReference>
<dbReference type="Gene3D" id="1.20.120.530">
    <property type="entry name" value="GntR ligand-binding domain-like"/>
    <property type="match status" value="1"/>
</dbReference>
<feature type="region of interest" description="Disordered" evidence="4">
    <location>
        <begin position="46"/>
        <end position="71"/>
    </location>
</feature>
<evidence type="ECO:0000259" key="5">
    <source>
        <dbReference type="PROSITE" id="PS50949"/>
    </source>
</evidence>
<keyword evidence="1" id="KW-0805">Transcription regulation</keyword>
<name>A0ABY4VQ34_9BURK</name>
<dbReference type="InterPro" id="IPR000524">
    <property type="entry name" value="Tscrpt_reg_HTH_GntR"/>
</dbReference>
<keyword evidence="7" id="KW-1185">Reference proteome</keyword>
<accession>A0ABY4VQ34</accession>
<organism evidence="6 7">
    <name type="scientific">Cupriavidus gilardii</name>
    <dbReference type="NCBI Taxonomy" id="82541"/>
    <lineage>
        <taxon>Bacteria</taxon>
        <taxon>Pseudomonadati</taxon>
        <taxon>Pseudomonadota</taxon>
        <taxon>Betaproteobacteria</taxon>
        <taxon>Burkholderiales</taxon>
        <taxon>Burkholderiaceae</taxon>
        <taxon>Cupriavidus</taxon>
    </lineage>
</organism>
<feature type="domain" description="HTH gntR-type" evidence="5">
    <location>
        <begin position="70"/>
        <end position="137"/>
    </location>
</feature>
<reference evidence="6" key="1">
    <citation type="submission" date="2022-06" db="EMBL/GenBank/DDBJ databases">
        <title>Complete genome sequence and characterization of Cupriavidus gilardii QJ1 isolated from contaminating cells.</title>
        <authorList>
            <person name="Qi J."/>
        </authorList>
    </citation>
    <scope>NUCLEOTIDE SEQUENCE</scope>
    <source>
        <strain evidence="6">QJ1</strain>
    </source>
</reference>
<gene>
    <name evidence="6" type="ORF">NDR89_06395</name>
</gene>
<dbReference type="InterPro" id="IPR008920">
    <property type="entry name" value="TF_FadR/GntR_C"/>
</dbReference>
<proteinExistence type="predicted"/>
<keyword evidence="2" id="KW-0238">DNA-binding</keyword>
<evidence type="ECO:0000313" key="6">
    <source>
        <dbReference type="EMBL" id="USE76890.1"/>
    </source>
</evidence>
<dbReference type="PANTHER" id="PTHR43537:SF53">
    <property type="entry name" value="HTH-TYPE TRANSCRIPTIONAL REPRESSOR NANR"/>
    <property type="match status" value="1"/>
</dbReference>
<dbReference type="Gene3D" id="1.10.10.10">
    <property type="entry name" value="Winged helix-like DNA-binding domain superfamily/Winged helix DNA-binding domain"/>
    <property type="match status" value="1"/>
</dbReference>
<evidence type="ECO:0000256" key="2">
    <source>
        <dbReference type="ARBA" id="ARBA00023125"/>
    </source>
</evidence>
<evidence type="ECO:0000256" key="4">
    <source>
        <dbReference type="SAM" id="MobiDB-lite"/>
    </source>
</evidence>
<dbReference type="SUPFAM" id="SSF48008">
    <property type="entry name" value="GntR ligand-binding domain-like"/>
    <property type="match status" value="1"/>
</dbReference>
<dbReference type="InterPro" id="IPR011711">
    <property type="entry name" value="GntR_C"/>
</dbReference>
<sequence>MSLASKKSRSILVPALMDGAPHAPLPINNLLVVWLTILVDDNAERKNNSAIGPQRRPPTHVPPMSTDPSPDIEQRLYQSIASALMAGKLRPGMPLRERNLAELFGTTRGAVRKVLARLGQEGKLELLQNRGAFVPQPSPEDVADIYGARAIVEAGLVAALAMRLTQRGGRGALARLKSHVEAEEAASLAQDRETSVRLAGEFHLKLAELVGNDSLLRYLEQLIARTQLFVALYEARDESHCAPDEHRRIVAALDKGDVAAAIATMSSHLADVQARVLAHMAPTADIDLAEVLGAPLG</sequence>
<evidence type="ECO:0000256" key="3">
    <source>
        <dbReference type="ARBA" id="ARBA00023163"/>
    </source>
</evidence>
<dbReference type="SMART" id="SM00345">
    <property type="entry name" value="HTH_GNTR"/>
    <property type="match status" value="1"/>
</dbReference>
<dbReference type="Pfam" id="PF07729">
    <property type="entry name" value="FCD"/>
    <property type="match status" value="1"/>
</dbReference>
<dbReference type="EMBL" id="CP098735">
    <property type="protein sequence ID" value="USE76890.1"/>
    <property type="molecule type" value="Genomic_DNA"/>
</dbReference>
<protein>
    <submittedName>
        <fullName evidence="6">GntR family transcriptional regulator</fullName>
    </submittedName>
</protein>
<keyword evidence="3" id="KW-0804">Transcription</keyword>
<dbReference type="RefSeq" id="WP_226995006.1">
    <property type="nucleotide sequence ID" value="NZ_BAAAEB010000031.1"/>
</dbReference>
<evidence type="ECO:0000313" key="7">
    <source>
        <dbReference type="Proteomes" id="UP001056648"/>
    </source>
</evidence>
<dbReference type="SMART" id="SM00895">
    <property type="entry name" value="FCD"/>
    <property type="match status" value="1"/>
</dbReference>
<dbReference type="PROSITE" id="PS50949">
    <property type="entry name" value="HTH_GNTR"/>
    <property type="match status" value="1"/>
</dbReference>
<dbReference type="Proteomes" id="UP001056648">
    <property type="component" value="Chromosome 1"/>
</dbReference>
<dbReference type="InterPro" id="IPR036390">
    <property type="entry name" value="WH_DNA-bd_sf"/>
</dbReference>
<dbReference type="InterPro" id="IPR036388">
    <property type="entry name" value="WH-like_DNA-bd_sf"/>
</dbReference>